<dbReference type="EMBL" id="CP000840">
    <property type="protein sequence ID" value="ABW32397.1"/>
    <property type="molecule type" value="Genomic_DNA"/>
</dbReference>
<accession>A8ZMI6</accession>
<sequence length="52" mass="6064">MFYIVDLTSIRWQGSSIPKNSPKVELLQVDTILARFSELAWGVWHLQLPQHN</sequence>
<protein>
    <submittedName>
        <fullName evidence="1">Uncharacterized protein</fullName>
    </submittedName>
</protein>
<dbReference type="HOGENOM" id="CLU_3075602_0_0_3"/>
<name>A8ZMI6_ACAM1</name>
<reference evidence="1 2" key="1">
    <citation type="journal article" date="2008" name="Proc. Natl. Acad. Sci. U.S.A.">
        <title>Niche adaptation and genome expansion in the chlorophyll d-producing cyanobacterium Acaryochloris marina.</title>
        <authorList>
            <person name="Swingley W.D."/>
            <person name="Chen M."/>
            <person name="Cheung P.C."/>
            <person name="Conrad A.L."/>
            <person name="Dejesa L.C."/>
            <person name="Hao J."/>
            <person name="Honchak B.M."/>
            <person name="Karbach L.E."/>
            <person name="Kurdoglu A."/>
            <person name="Lahiri S."/>
            <person name="Mastrian S.D."/>
            <person name="Miyashita H."/>
            <person name="Page L."/>
            <person name="Ramakrishna P."/>
            <person name="Satoh S."/>
            <person name="Sattley W.M."/>
            <person name="Shimada Y."/>
            <person name="Taylor H.L."/>
            <person name="Tomo T."/>
            <person name="Tsuchiya T."/>
            <person name="Wang Z.T."/>
            <person name="Raymond J."/>
            <person name="Mimuro M."/>
            <person name="Blankenship R.E."/>
            <person name="Touchman J.W."/>
        </authorList>
    </citation>
    <scope>NUCLEOTIDE SEQUENCE [LARGE SCALE GENOMIC DNA]</scope>
    <source>
        <strain evidence="2">MBIC 11017</strain>
        <plasmid evidence="2">Plasmid pREB3</plasmid>
    </source>
</reference>
<dbReference type="KEGG" id="amr:AM1_C0089"/>
<organism evidence="1 2">
    <name type="scientific">Acaryochloris marina (strain MBIC 11017)</name>
    <dbReference type="NCBI Taxonomy" id="329726"/>
    <lineage>
        <taxon>Bacteria</taxon>
        <taxon>Bacillati</taxon>
        <taxon>Cyanobacteriota</taxon>
        <taxon>Cyanophyceae</taxon>
        <taxon>Acaryochloridales</taxon>
        <taxon>Acaryochloridaceae</taxon>
        <taxon>Acaryochloris</taxon>
    </lineage>
</organism>
<keyword evidence="2" id="KW-1185">Reference proteome</keyword>
<evidence type="ECO:0000313" key="1">
    <source>
        <dbReference type="EMBL" id="ABW32397.1"/>
    </source>
</evidence>
<dbReference type="Proteomes" id="UP000000268">
    <property type="component" value="Plasmid pREB3"/>
</dbReference>
<dbReference type="AlphaFoldDB" id="A8ZMI6"/>
<evidence type="ECO:0000313" key="2">
    <source>
        <dbReference type="Proteomes" id="UP000000268"/>
    </source>
</evidence>
<geneLocation type="plasmid" evidence="1 2">
    <name>pREB3</name>
</geneLocation>
<keyword evidence="1" id="KW-0614">Plasmid</keyword>
<proteinExistence type="predicted"/>
<gene>
    <name evidence="1" type="ordered locus">AM1_C0089</name>
</gene>